<dbReference type="PANTHER" id="PTHR34123">
    <property type="entry name" value="OS04G0578200 PROTEIN"/>
    <property type="match status" value="1"/>
</dbReference>
<sequence>MNIDAVCDRIRQDYATFPADQSYDLYAEDVYFRDPMNEFTGVEQYREMIGFIDRWFQQPQLVLHRLDQTGPQTFETHWTLSWTTPLPWRPQIAIPGWTEYRLNDDGQIVSHIDSWHCSRWAVLGQVFGLSQSPSPDQPVS</sequence>
<dbReference type="PANTHER" id="PTHR34123:SF1">
    <property type="entry name" value="OS04G0578200 PROTEIN"/>
    <property type="match status" value="1"/>
</dbReference>
<evidence type="ECO:0000313" key="2">
    <source>
        <dbReference type="Proteomes" id="UP000292459"/>
    </source>
</evidence>
<keyword evidence="2" id="KW-1185">Reference proteome</keyword>
<dbReference type="Gene3D" id="3.10.450.50">
    <property type="match status" value="1"/>
</dbReference>
<gene>
    <name evidence="1" type="ORF">DYY88_03300</name>
</gene>
<name>A0A4Q7EKF8_9CYAN</name>
<dbReference type="OrthoDB" id="1115105at2"/>
<evidence type="ECO:0000313" key="1">
    <source>
        <dbReference type="EMBL" id="RZM82289.1"/>
    </source>
</evidence>
<dbReference type="InterPro" id="IPR018790">
    <property type="entry name" value="DUF2358"/>
</dbReference>
<dbReference type="Pfam" id="PF10184">
    <property type="entry name" value="DUF2358"/>
    <property type="match status" value="1"/>
</dbReference>
<dbReference type="RefSeq" id="WP_044150932.1">
    <property type="nucleotide sequence ID" value="NZ_QVFV01000001.1"/>
</dbReference>
<dbReference type="Proteomes" id="UP000292459">
    <property type="component" value="Unassembled WGS sequence"/>
</dbReference>
<organism evidence="1 2">
    <name type="scientific">Leptolyngbya iicbica LK</name>
    <dbReference type="NCBI Taxonomy" id="2294035"/>
    <lineage>
        <taxon>Bacteria</taxon>
        <taxon>Bacillati</taxon>
        <taxon>Cyanobacteriota</taxon>
        <taxon>Cyanophyceae</taxon>
        <taxon>Leptolyngbyales</taxon>
        <taxon>Leptolyngbyaceae</taxon>
        <taxon>Leptolyngbya group</taxon>
        <taxon>Leptolyngbya</taxon>
        <taxon>Leptolyngbya iicbica</taxon>
    </lineage>
</organism>
<protein>
    <submittedName>
        <fullName evidence="1">DUF2358 domain-containing protein</fullName>
    </submittedName>
</protein>
<dbReference type="AlphaFoldDB" id="A0A4Q7EKF8"/>
<reference evidence="1 2" key="1">
    <citation type="submission" date="2018-11" db="EMBL/GenBank/DDBJ databases">
        <title>Whole genome sequencing of an environmental sample.</title>
        <authorList>
            <person name="Sarangi A.N."/>
            <person name="Singh D."/>
            <person name="Tripathy S."/>
        </authorList>
    </citation>
    <scope>NUCLEOTIDE SEQUENCE [LARGE SCALE GENOMIC DNA]</scope>
    <source>
        <strain evidence="1 2">Lakshadweep</strain>
    </source>
</reference>
<proteinExistence type="predicted"/>
<dbReference type="EMBL" id="QVFV01000001">
    <property type="protein sequence ID" value="RZM82289.1"/>
    <property type="molecule type" value="Genomic_DNA"/>
</dbReference>
<dbReference type="SUPFAM" id="SSF54427">
    <property type="entry name" value="NTF2-like"/>
    <property type="match status" value="1"/>
</dbReference>
<dbReference type="InterPro" id="IPR032710">
    <property type="entry name" value="NTF2-like_dom_sf"/>
</dbReference>
<comment type="caution">
    <text evidence="1">The sequence shown here is derived from an EMBL/GenBank/DDBJ whole genome shotgun (WGS) entry which is preliminary data.</text>
</comment>
<accession>A0A4Q7EKF8</accession>